<dbReference type="GeneID" id="6752529"/>
<comment type="subcellular location">
    <subcellularLocation>
        <location evidence="1 8">Mitochondrion inner membrane</location>
        <topology evidence="1 8">Single-pass membrane protein</topology>
    </subcellularLocation>
</comment>
<dbReference type="AlphaFoldDB" id="B3RU56"/>
<name>B3RU56_TRIAD</name>
<keyword evidence="7" id="KW-0472">Membrane</keyword>
<dbReference type="InParanoid" id="B3RU56"/>
<comment type="function">
    <text evidence="8">Component of the MICOS complex, a large protein complex of the mitochondrial inner membrane that plays crucial roles in the maintenance of crista junctions, inner membrane architecture, and formation of contact sites to the outer membrane.</text>
</comment>
<keyword evidence="5" id="KW-1133">Transmembrane helix</keyword>
<dbReference type="GO" id="GO:0042407">
    <property type="term" value="P:cristae formation"/>
    <property type="evidence" value="ECO:0000318"/>
    <property type="project" value="GO_Central"/>
</dbReference>
<protein>
    <recommendedName>
        <fullName evidence="8">MICOS complex subunit MIC13</fullName>
    </recommendedName>
</protein>
<comment type="similarity">
    <text evidence="2 8">Belongs to the MICOS complex subunit Mic13 family.</text>
</comment>
<evidence type="ECO:0000256" key="5">
    <source>
        <dbReference type="ARBA" id="ARBA00022989"/>
    </source>
</evidence>
<evidence type="ECO:0000256" key="8">
    <source>
        <dbReference type="RuleBase" id="RU363009"/>
    </source>
</evidence>
<evidence type="ECO:0000256" key="1">
    <source>
        <dbReference type="ARBA" id="ARBA00004434"/>
    </source>
</evidence>
<dbReference type="STRING" id="10228.B3RU56"/>
<dbReference type="EMBL" id="DS985244">
    <property type="protein sequence ID" value="EDV25746.1"/>
    <property type="molecule type" value="Genomic_DNA"/>
</dbReference>
<organism evidence="9 10">
    <name type="scientific">Trichoplax adhaerens</name>
    <name type="common">Trichoplax reptans</name>
    <dbReference type="NCBI Taxonomy" id="10228"/>
    <lineage>
        <taxon>Eukaryota</taxon>
        <taxon>Metazoa</taxon>
        <taxon>Placozoa</taxon>
        <taxon>Uniplacotomia</taxon>
        <taxon>Trichoplacea</taxon>
        <taxon>Trichoplacidae</taxon>
        <taxon>Trichoplax</taxon>
    </lineage>
</organism>
<evidence type="ECO:0000313" key="10">
    <source>
        <dbReference type="Proteomes" id="UP000009022"/>
    </source>
</evidence>
<proteinExistence type="inferred from homology"/>
<evidence type="ECO:0000256" key="4">
    <source>
        <dbReference type="ARBA" id="ARBA00022792"/>
    </source>
</evidence>
<keyword evidence="3" id="KW-0812">Transmembrane</keyword>
<dbReference type="KEGG" id="tad:TRIADDRAFT_55163"/>
<dbReference type="RefSeq" id="XP_002111779.1">
    <property type="nucleotide sequence ID" value="XM_002111743.1"/>
</dbReference>
<comment type="subunit">
    <text evidence="8">Component of the mitochondrial contact site and cristae organizing system (MICOS) complex.</text>
</comment>
<dbReference type="GO" id="GO:0061617">
    <property type="term" value="C:MICOS complex"/>
    <property type="evidence" value="ECO:0000318"/>
    <property type="project" value="GO_Central"/>
</dbReference>
<keyword evidence="10" id="KW-1185">Reference proteome</keyword>
<evidence type="ECO:0000256" key="2">
    <source>
        <dbReference type="ARBA" id="ARBA00006771"/>
    </source>
</evidence>
<accession>B3RU56</accession>
<sequence>MASSGSRSFRLAKFAFKVGIGVGAVYLTVVEGLWSNSTNNSGEVYNKVKATFLPQLNQAEKMAAEDRLSNLRDNVATEKLKEYWNSGVNSVFFGLKNSPEKINDIIKDSLK</sequence>
<gene>
    <name evidence="9" type="ORF">TRIADDRAFT_55163</name>
</gene>
<dbReference type="HOGENOM" id="CLU_2161581_0_0_1"/>
<dbReference type="PANTHER" id="PTHR31816:SF3">
    <property type="entry name" value="MICOS COMPLEX SUBUNIT MIC13"/>
    <property type="match status" value="1"/>
</dbReference>
<reference evidence="9 10" key="1">
    <citation type="journal article" date="2008" name="Nature">
        <title>The Trichoplax genome and the nature of placozoans.</title>
        <authorList>
            <person name="Srivastava M."/>
            <person name="Begovic E."/>
            <person name="Chapman J."/>
            <person name="Putnam N.H."/>
            <person name="Hellsten U."/>
            <person name="Kawashima T."/>
            <person name="Kuo A."/>
            <person name="Mitros T."/>
            <person name="Salamov A."/>
            <person name="Carpenter M.L."/>
            <person name="Signorovitch A.Y."/>
            <person name="Moreno M.A."/>
            <person name="Kamm K."/>
            <person name="Grimwood J."/>
            <person name="Schmutz J."/>
            <person name="Shapiro H."/>
            <person name="Grigoriev I.V."/>
            <person name="Buss L.W."/>
            <person name="Schierwater B."/>
            <person name="Dellaporta S.L."/>
            <person name="Rokhsar D.S."/>
        </authorList>
    </citation>
    <scope>NUCLEOTIDE SEQUENCE [LARGE SCALE GENOMIC DNA]</scope>
    <source>
        <strain evidence="9 10">Grell-BS-1999</strain>
    </source>
</reference>
<dbReference type="PANTHER" id="PTHR31816">
    <property type="entry name" value="MICOS COMPLEX SUBUNIT MIC13"/>
    <property type="match status" value="1"/>
</dbReference>
<keyword evidence="4 8" id="KW-0999">Mitochondrion inner membrane</keyword>
<evidence type="ECO:0000256" key="3">
    <source>
        <dbReference type="ARBA" id="ARBA00022692"/>
    </source>
</evidence>
<evidence type="ECO:0000313" key="9">
    <source>
        <dbReference type="EMBL" id="EDV25746.1"/>
    </source>
</evidence>
<dbReference type="OrthoDB" id="5948578at2759"/>
<dbReference type="InterPro" id="IPR026769">
    <property type="entry name" value="Mic13"/>
</dbReference>
<dbReference type="GO" id="GO:0044284">
    <property type="term" value="C:mitochondrial crista junction"/>
    <property type="evidence" value="ECO:0000318"/>
    <property type="project" value="GO_Central"/>
</dbReference>
<dbReference type="Proteomes" id="UP000009022">
    <property type="component" value="Unassembled WGS sequence"/>
</dbReference>
<dbReference type="Pfam" id="PF15884">
    <property type="entry name" value="QIL1"/>
    <property type="match status" value="1"/>
</dbReference>
<evidence type="ECO:0000256" key="7">
    <source>
        <dbReference type="ARBA" id="ARBA00023136"/>
    </source>
</evidence>
<evidence type="ECO:0000256" key="6">
    <source>
        <dbReference type="ARBA" id="ARBA00023128"/>
    </source>
</evidence>
<keyword evidence="6 8" id="KW-0496">Mitochondrion</keyword>
<dbReference type="CTD" id="6752529"/>